<evidence type="ECO:0000313" key="6">
    <source>
        <dbReference type="EMBL" id="MCS0636907.1"/>
    </source>
</evidence>
<keyword evidence="7" id="KW-1185">Reference proteome</keyword>
<evidence type="ECO:0000256" key="3">
    <source>
        <dbReference type="ARBA" id="ARBA00023163"/>
    </source>
</evidence>
<dbReference type="InterPro" id="IPR023772">
    <property type="entry name" value="DNA-bd_HTH_TetR-type_CS"/>
</dbReference>
<dbReference type="InterPro" id="IPR047923">
    <property type="entry name" value="ArpA-like"/>
</dbReference>
<protein>
    <submittedName>
        <fullName evidence="6">TetR/AcrR family transcriptional regulator</fullName>
    </submittedName>
</protein>
<dbReference type="EMBL" id="JANUGQ010000011">
    <property type="protein sequence ID" value="MCS0636907.1"/>
    <property type="molecule type" value="Genomic_DNA"/>
</dbReference>
<evidence type="ECO:0000259" key="5">
    <source>
        <dbReference type="PROSITE" id="PS50977"/>
    </source>
</evidence>
<dbReference type="Gene3D" id="1.10.357.10">
    <property type="entry name" value="Tetracycline Repressor, domain 2"/>
    <property type="match status" value="1"/>
</dbReference>
<dbReference type="SUPFAM" id="SSF46689">
    <property type="entry name" value="Homeodomain-like"/>
    <property type="match status" value="1"/>
</dbReference>
<dbReference type="InterPro" id="IPR009057">
    <property type="entry name" value="Homeodomain-like_sf"/>
</dbReference>
<dbReference type="InterPro" id="IPR050109">
    <property type="entry name" value="HTH-type_TetR-like_transc_reg"/>
</dbReference>
<dbReference type="Pfam" id="PF21935">
    <property type="entry name" value="TetR_C_45"/>
    <property type="match status" value="1"/>
</dbReference>
<dbReference type="PANTHER" id="PTHR30055">
    <property type="entry name" value="HTH-TYPE TRANSCRIPTIONAL REGULATOR RUTR"/>
    <property type="match status" value="1"/>
</dbReference>
<dbReference type="Pfam" id="PF00440">
    <property type="entry name" value="TetR_N"/>
    <property type="match status" value="1"/>
</dbReference>
<dbReference type="PANTHER" id="PTHR30055:SF234">
    <property type="entry name" value="HTH-TYPE TRANSCRIPTIONAL REGULATOR BETI"/>
    <property type="match status" value="1"/>
</dbReference>
<dbReference type="Proteomes" id="UP001431313">
    <property type="component" value="Unassembled WGS sequence"/>
</dbReference>
<feature type="DNA-binding region" description="H-T-H motif" evidence="4">
    <location>
        <begin position="31"/>
        <end position="50"/>
    </location>
</feature>
<dbReference type="InterPro" id="IPR001647">
    <property type="entry name" value="HTH_TetR"/>
</dbReference>
<evidence type="ECO:0000256" key="1">
    <source>
        <dbReference type="ARBA" id="ARBA00023015"/>
    </source>
</evidence>
<organism evidence="6 7">
    <name type="scientific">Streptomyces pyxinae</name>
    <dbReference type="NCBI Taxonomy" id="2970734"/>
    <lineage>
        <taxon>Bacteria</taxon>
        <taxon>Bacillati</taxon>
        <taxon>Actinomycetota</taxon>
        <taxon>Actinomycetes</taxon>
        <taxon>Kitasatosporales</taxon>
        <taxon>Streptomycetaceae</taxon>
        <taxon>Streptomyces</taxon>
    </lineage>
</organism>
<sequence>MAQRERGSRTRRLILEAAAEAFDEFGYDGASTTDILARCGLTRGGLYHHFPSKEAIAAAVVEAQSEALVVVPHPVNLQAAIHLTVTYTQRLQNDPVLRAGVRLTVEHSSFGSRDAAAYEAATGAMLGLLEQAGSQGELLPGVDIEEAAQFLVGTFTGIQLVSQVYNNRKDLLPRVSTMWRFVLPGLAQPGLLPRLDTDADEIAARNGVPN</sequence>
<reference evidence="6" key="1">
    <citation type="submission" date="2022-08" db="EMBL/GenBank/DDBJ databases">
        <authorList>
            <person name="Somphong A."/>
            <person name="Phongsopitanun W."/>
        </authorList>
    </citation>
    <scope>NUCLEOTIDE SEQUENCE</scope>
    <source>
        <strain evidence="6">LP05-1</strain>
    </source>
</reference>
<name>A0ABT2CHL3_9ACTN</name>
<dbReference type="PRINTS" id="PR00455">
    <property type="entry name" value="HTHTETR"/>
</dbReference>
<dbReference type="PROSITE" id="PS50977">
    <property type="entry name" value="HTH_TETR_2"/>
    <property type="match status" value="1"/>
</dbReference>
<feature type="domain" description="HTH tetR-type" evidence="5">
    <location>
        <begin position="8"/>
        <end position="68"/>
    </location>
</feature>
<evidence type="ECO:0000256" key="2">
    <source>
        <dbReference type="ARBA" id="ARBA00023125"/>
    </source>
</evidence>
<comment type="caution">
    <text evidence="6">The sequence shown here is derived from an EMBL/GenBank/DDBJ whole genome shotgun (WGS) entry which is preliminary data.</text>
</comment>
<keyword evidence="2 4" id="KW-0238">DNA-binding</keyword>
<dbReference type="InterPro" id="IPR036271">
    <property type="entry name" value="Tet_transcr_reg_TetR-rel_C_sf"/>
</dbReference>
<dbReference type="InterPro" id="IPR054126">
    <property type="entry name" value="CprB_TetR_C"/>
</dbReference>
<keyword evidence="1" id="KW-0805">Transcription regulation</keyword>
<dbReference type="PROSITE" id="PS01081">
    <property type="entry name" value="HTH_TETR_1"/>
    <property type="match status" value="1"/>
</dbReference>
<dbReference type="SUPFAM" id="SSF48498">
    <property type="entry name" value="Tetracyclin repressor-like, C-terminal domain"/>
    <property type="match status" value="1"/>
</dbReference>
<evidence type="ECO:0000313" key="7">
    <source>
        <dbReference type="Proteomes" id="UP001431313"/>
    </source>
</evidence>
<gene>
    <name evidence="6" type="ORF">NX801_14815</name>
</gene>
<keyword evidence="3" id="KW-0804">Transcription</keyword>
<proteinExistence type="predicted"/>
<accession>A0ABT2CHL3</accession>
<dbReference type="RefSeq" id="WP_258788169.1">
    <property type="nucleotide sequence ID" value="NZ_JANUGQ010000011.1"/>
</dbReference>
<evidence type="ECO:0000256" key="4">
    <source>
        <dbReference type="PROSITE-ProRule" id="PRU00335"/>
    </source>
</evidence>
<dbReference type="NCBIfam" id="NF041196">
    <property type="entry name" value="ScbR_bind_reg"/>
    <property type="match status" value="1"/>
</dbReference>